<dbReference type="AlphaFoldDB" id="A0A7D4JJS4"/>
<dbReference type="SUPFAM" id="SSF50249">
    <property type="entry name" value="Nucleic acid-binding proteins"/>
    <property type="match status" value="2"/>
</dbReference>
<dbReference type="PANTHER" id="PTHR42918">
    <property type="entry name" value="LYSYL-TRNA SYNTHETASE"/>
    <property type="match status" value="1"/>
</dbReference>
<evidence type="ECO:0000259" key="19">
    <source>
        <dbReference type="PROSITE" id="PS50886"/>
    </source>
</evidence>
<evidence type="ECO:0000256" key="1">
    <source>
        <dbReference type="ARBA" id="ARBA00004496"/>
    </source>
</evidence>
<dbReference type="CDD" id="cd02800">
    <property type="entry name" value="tRNA_bind_EcMetRS_like"/>
    <property type="match status" value="1"/>
</dbReference>
<proteinExistence type="inferred from homology"/>
<dbReference type="CDD" id="cd04322">
    <property type="entry name" value="LysRS_N"/>
    <property type="match status" value="1"/>
</dbReference>
<evidence type="ECO:0000313" key="21">
    <source>
        <dbReference type="Proteomes" id="UP000502899"/>
    </source>
</evidence>
<dbReference type="PANTHER" id="PTHR42918:SF15">
    <property type="entry name" value="LYSINE--TRNA LIGASE, CHLOROPLASTIC_MITOCHONDRIAL"/>
    <property type="match status" value="1"/>
</dbReference>
<evidence type="ECO:0000256" key="10">
    <source>
        <dbReference type="ARBA" id="ARBA00022842"/>
    </source>
</evidence>
<dbReference type="EC" id="6.1.1.6" evidence="15"/>
<dbReference type="NCBIfam" id="TIGR00499">
    <property type="entry name" value="lysS_bact"/>
    <property type="match status" value="1"/>
</dbReference>
<keyword evidence="13 15" id="KW-0030">Aminoacyl-tRNA synthetase</keyword>
<dbReference type="InterPro" id="IPR018149">
    <property type="entry name" value="Lys-tRNA-synth_II_C"/>
</dbReference>
<dbReference type="Gene3D" id="2.40.50.140">
    <property type="entry name" value="Nucleic acid-binding proteins"/>
    <property type="match status" value="2"/>
</dbReference>
<evidence type="ECO:0000256" key="13">
    <source>
        <dbReference type="ARBA" id="ARBA00023146"/>
    </source>
</evidence>
<dbReference type="InterPro" id="IPR004495">
    <property type="entry name" value="Met-tRNA-synth_bsu_C"/>
</dbReference>
<dbReference type="InterPro" id="IPR044136">
    <property type="entry name" value="Lys-tRNA-ligase_II_N"/>
</dbReference>
<dbReference type="GO" id="GO:0005524">
    <property type="term" value="F:ATP binding"/>
    <property type="evidence" value="ECO:0007669"/>
    <property type="project" value="UniProtKB-UniRule"/>
</dbReference>
<evidence type="ECO:0000256" key="9">
    <source>
        <dbReference type="ARBA" id="ARBA00022840"/>
    </source>
</evidence>
<dbReference type="GO" id="GO:0006430">
    <property type="term" value="P:lysyl-tRNA aminoacylation"/>
    <property type="evidence" value="ECO:0007669"/>
    <property type="project" value="UniProtKB-UniRule"/>
</dbReference>
<dbReference type="Pfam" id="PF00152">
    <property type="entry name" value="tRNA-synt_2"/>
    <property type="match status" value="1"/>
</dbReference>
<feature type="binding site" evidence="15">
    <location>
        <position position="404"/>
    </location>
    <ligand>
        <name>Mg(2+)</name>
        <dbReference type="ChEBI" id="CHEBI:18420"/>
        <label>1</label>
    </ligand>
</feature>
<keyword evidence="4 15" id="KW-0963">Cytoplasm</keyword>
<evidence type="ECO:0000256" key="6">
    <source>
        <dbReference type="ARBA" id="ARBA00022598"/>
    </source>
</evidence>
<organism evidence="20 21">
    <name type="scientific">Finegoldia magna</name>
    <name type="common">Peptostreptococcus magnus</name>
    <dbReference type="NCBI Taxonomy" id="1260"/>
    <lineage>
        <taxon>Bacteria</taxon>
        <taxon>Bacillati</taxon>
        <taxon>Bacillota</taxon>
        <taxon>Tissierellia</taxon>
        <taxon>Tissierellales</taxon>
        <taxon>Peptoniphilaceae</taxon>
        <taxon>Finegoldia</taxon>
    </lineage>
</organism>
<feature type="domain" description="Aminoacyl-transfer RNA synthetases class-II family profile" evidence="18">
    <location>
        <begin position="170"/>
        <end position="485"/>
    </location>
</feature>
<dbReference type="NCBIfam" id="NF001756">
    <property type="entry name" value="PRK00484.1"/>
    <property type="match status" value="1"/>
</dbReference>
<comment type="catalytic activity">
    <reaction evidence="14 15 17">
        <text>tRNA(Lys) + L-lysine + ATP = L-lysyl-tRNA(Lys) + AMP + diphosphate</text>
        <dbReference type="Rhea" id="RHEA:20792"/>
        <dbReference type="Rhea" id="RHEA-COMP:9696"/>
        <dbReference type="Rhea" id="RHEA-COMP:9697"/>
        <dbReference type="ChEBI" id="CHEBI:30616"/>
        <dbReference type="ChEBI" id="CHEBI:32551"/>
        <dbReference type="ChEBI" id="CHEBI:33019"/>
        <dbReference type="ChEBI" id="CHEBI:78442"/>
        <dbReference type="ChEBI" id="CHEBI:78529"/>
        <dbReference type="ChEBI" id="CHEBI:456215"/>
        <dbReference type="EC" id="6.1.1.6"/>
    </reaction>
</comment>
<keyword evidence="8 15" id="KW-0547">Nucleotide-binding</keyword>
<evidence type="ECO:0000256" key="8">
    <source>
        <dbReference type="ARBA" id="ARBA00022741"/>
    </source>
</evidence>
<dbReference type="EMBL" id="CP054000">
    <property type="protein sequence ID" value="QKH80213.1"/>
    <property type="molecule type" value="Genomic_DNA"/>
</dbReference>
<evidence type="ECO:0000256" key="3">
    <source>
        <dbReference type="ARBA" id="ARBA00011738"/>
    </source>
</evidence>
<dbReference type="Proteomes" id="UP000502899">
    <property type="component" value="Chromosome"/>
</dbReference>
<dbReference type="RefSeq" id="WP_002837790.1">
    <property type="nucleotide sequence ID" value="NZ_CAUPFM010000005.1"/>
</dbReference>
<evidence type="ECO:0000256" key="17">
    <source>
        <dbReference type="RuleBase" id="RU000336"/>
    </source>
</evidence>
<dbReference type="GO" id="GO:0000287">
    <property type="term" value="F:magnesium ion binding"/>
    <property type="evidence" value="ECO:0007669"/>
    <property type="project" value="UniProtKB-UniRule"/>
</dbReference>
<protein>
    <recommendedName>
        <fullName evidence="15">Lysine--tRNA ligase</fullName>
        <ecNumber evidence="15">6.1.1.6</ecNumber>
    </recommendedName>
    <alternativeName>
        <fullName evidence="15">Lysyl-tRNA synthetase</fullName>
        <shortName evidence="15">LysRS</shortName>
    </alternativeName>
</protein>
<dbReference type="InterPro" id="IPR012340">
    <property type="entry name" value="NA-bd_OB-fold"/>
</dbReference>
<dbReference type="GO" id="GO:0016740">
    <property type="term" value="F:transferase activity"/>
    <property type="evidence" value="ECO:0007669"/>
    <property type="project" value="UniProtKB-ARBA"/>
</dbReference>
<dbReference type="InterPro" id="IPR004365">
    <property type="entry name" value="NA-bd_OB_tRNA"/>
</dbReference>
<keyword evidence="5 16" id="KW-0820">tRNA-binding</keyword>
<sequence>MENLNEMLQIRRQKLQELLDANENPYVHEKFDNANNTKEISDNFDEFDGKEVKIAGRIMSKRGHGKVNFMDLQDSLGRIQLFNKVNELGEENYAKVKNMDIGDIVGVEGSIFKTHSGEISIRTKSVVLLSKSLQILPEKWHGLKDPDLRYRQRYVDLIMNPEIKDTFVKRSRIISAIREFLDTRGFLEVDTPILNTIAGGANARPFITHHNTLDIDMYLRIANELYLKRLIVGGFDKVYEMGRMFRNEGMDHTHNPEYTAIELYQAYADYNDMMDITEQLVAFVCEKVNGSMKSQFGETEIDFTPPWKRITMVDAIKEYADINFDEIETDEQAREVAKANNVDIKDNMSRGEVINECFEHFCEEKLVQPTFVLGHPVEVSPLAKRNPDDERYTHRFEAFVCTKEIANAFSELNNPIDQKERFLKQVEARENGDDEAQMMDYDFLNALEVGLPPTGGLGIGVDRLIMMLTNNESIRDIMLFPTMKPVGNNSSDSSKDGEDNTKAKKLDLSKVKVEPLFEDFVDFDKFSESDFRVVKVKSCEEVPKSKKLLKFTLNDGSGKDRIILSGIKNYYSAEDLVGKTLLAITNLPPRKMMGEESCGMLLSAICEYEGEEVLNLIMLDSNIPAGSKLY</sequence>
<dbReference type="GO" id="GO:0000049">
    <property type="term" value="F:tRNA binding"/>
    <property type="evidence" value="ECO:0007669"/>
    <property type="project" value="UniProtKB-UniRule"/>
</dbReference>
<evidence type="ECO:0000256" key="14">
    <source>
        <dbReference type="ARBA" id="ARBA00048573"/>
    </source>
</evidence>
<comment type="similarity">
    <text evidence="2 15">Belongs to the class-II aminoacyl-tRNA synthetase family.</text>
</comment>
<evidence type="ECO:0000256" key="7">
    <source>
        <dbReference type="ARBA" id="ARBA00022723"/>
    </source>
</evidence>
<keyword evidence="9 15" id="KW-0067">ATP-binding</keyword>
<gene>
    <name evidence="15 20" type="primary">lysS</name>
    <name evidence="20" type="ORF">FOC70_07590</name>
</gene>
<evidence type="ECO:0000256" key="12">
    <source>
        <dbReference type="ARBA" id="ARBA00022917"/>
    </source>
</evidence>
<dbReference type="FunFam" id="3.30.930.10:FF:000001">
    <property type="entry name" value="Lysine--tRNA ligase"/>
    <property type="match status" value="1"/>
</dbReference>
<name>A0A7D4JJS4_FINMA</name>
<dbReference type="GO" id="GO:0005829">
    <property type="term" value="C:cytosol"/>
    <property type="evidence" value="ECO:0007669"/>
    <property type="project" value="TreeGrafter"/>
</dbReference>
<evidence type="ECO:0000256" key="15">
    <source>
        <dbReference type="HAMAP-Rule" id="MF_00252"/>
    </source>
</evidence>
<feature type="domain" description="TRNA-binding" evidence="19">
    <location>
        <begin position="525"/>
        <end position="630"/>
    </location>
</feature>
<dbReference type="SUPFAM" id="SSF55681">
    <property type="entry name" value="Class II aaRS and biotin synthetases"/>
    <property type="match status" value="1"/>
</dbReference>
<dbReference type="FunFam" id="2.40.50.140:FF:000024">
    <property type="entry name" value="Lysine--tRNA ligase"/>
    <property type="match status" value="1"/>
</dbReference>
<dbReference type="GO" id="GO:0004824">
    <property type="term" value="F:lysine-tRNA ligase activity"/>
    <property type="evidence" value="ECO:0007669"/>
    <property type="project" value="UniProtKB-UniRule"/>
</dbReference>
<comment type="subcellular location">
    <subcellularLocation>
        <location evidence="1 15">Cytoplasm</location>
    </subcellularLocation>
</comment>
<dbReference type="InterPro" id="IPR045864">
    <property type="entry name" value="aa-tRNA-synth_II/BPL/LPL"/>
</dbReference>
<evidence type="ECO:0000256" key="16">
    <source>
        <dbReference type="PROSITE-ProRule" id="PRU00209"/>
    </source>
</evidence>
<feature type="binding site" evidence="15">
    <location>
        <position position="404"/>
    </location>
    <ligand>
        <name>Mg(2+)</name>
        <dbReference type="ChEBI" id="CHEBI:18420"/>
        <label>2</label>
    </ligand>
</feature>
<dbReference type="GO" id="GO:0004825">
    <property type="term" value="F:methionine-tRNA ligase activity"/>
    <property type="evidence" value="ECO:0007669"/>
    <property type="project" value="InterPro"/>
</dbReference>
<evidence type="ECO:0000256" key="5">
    <source>
        <dbReference type="ARBA" id="ARBA00022555"/>
    </source>
</evidence>
<evidence type="ECO:0000313" key="20">
    <source>
        <dbReference type="EMBL" id="QKH80213.1"/>
    </source>
</evidence>
<dbReference type="InterPro" id="IPR002313">
    <property type="entry name" value="Lys-tRNA-ligase_II"/>
</dbReference>
<dbReference type="InterPro" id="IPR002547">
    <property type="entry name" value="tRNA-bd_dom"/>
</dbReference>
<accession>A0A7D4JJS4</accession>
<dbReference type="GO" id="GO:0140096">
    <property type="term" value="F:catalytic activity, acting on a protein"/>
    <property type="evidence" value="ECO:0007669"/>
    <property type="project" value="UniProtKB-ARBA"/>
</dbReference>
<reference evidence="20 21" key="1">
    <citation type="submission" date="2020-05" db="EMBL/GenBank/DDBJ databases">
        <title>FDA dAtabase for Regulatory Grade micrObial Sequences (FDA-ARGOS): Supporting development and validation of Infectious Disease Dx tests.</title>
        <authorList>
            <person name="Pederson C."/>
            <person name="Tallon L."/>
            <person name="Sadzewicz L."/>
            <person name="Zhao X."/>
            <person name="Vavikolanu K."/>
            <person name="Mehta A."/>
            <person name="Aluvathingal J."/>
            <person name="Nadendla S."/>
            <person name="Myers T."/>
            <person name="Yan Y."/>
            <person name="Sichtig H."/>
        </authorList>
    </citation>
    <scope>NUCLEOTIDE SEQUENCE [LARGE SCALE GENOMIC DNA]</scope>
    <source>
        <strain evidence="20 21">FDAARGOS_764</strain>
    </source>
</reference>
<dbReference type="PROSITE" id="PS50886">
    <property type="entry name" value="TRBD"/>
    <property type="match status" value="1"/>
</dbReference>
<keyword evidence="12 15" id="KW-0648">Protein biosynthesis</keyword>
<dbReference type="Pfam" id="PF01588">
    <property type="entry name" value="tRNA_bind"/>
    <property type="match status" value="1"/>
</dbReference>
<dbReference type="Pfam" id="PF01336">
    <property type="entry name" value="tRNA_anti-codon"/>
    <property type="match status" value="1"/>
</dbReference>
<dbReference type="Gene3D" id="3.30.930.10">
    <property type="entry name" value="Bira Bifunctional Protein, Domain 2"/>
    <property type="match status" value="1"/>
</dbReference>
<dbReference type="InterPro" id="IPR006195">
    <property type="entry name" value="aa-tRNA-synth_II"/>
</dbReference>
<dbReference type="InterPro" id="IPR004364">
    <property type="entry name" value="Aa-tRNA-synt_II"/>
</dbReference>
<keyword evidence="10 15" id="KW-0460">Magnesium</keyword>
<evidence type="ECO:0000256" key="11">
    <source>
        <dbReference type="ARBA" id="ARBA00022884"/>
    </source>
</evidence>
<keyword evidence="7 15" id="KW-0479">Metal-binding</keyword>
<dbReference type="GO" id="GO:0006431">
    <property type="term" value="P:methionyl-tRNA aminoacylation"/>
    <property type="evidence" value="ECO:0007669"/>
    <property type="project" value="InterPro"/>
</dbReference>
<evidence type="ECO:0000259" key="18">
    <source>
        <dbReference type="PROSITE" id="PS50862"/>
    </source>
</evidence>
<dbReference type="PROSITE" id="PS50862">
    <property type="entry name" value="AA_TRNA_LIGASE_II"/>
    <property type="match status" value="1"/>
</dbReference>
<comment type="subunit">
    <text evidence="3 15">Homodimer.</text>
</comment>
<keyword evidence="11 16" id="KW-0694">RNA-binding</keyword>
<comment type="cofactor">
    <cofactor evidence="15 17">
        <name>Mg(2+)</name>
        <dbReference type="ChEBI" id="CHEBI:18420"/>
    </cofactor>
    <text evidence="15 17">Binds 3 Mg(2+) ions per subunit.</text>
</comment>
<dbReference type="PRINTS" id="PR00982">
    <property type="entry name" value="TRNASYNTHLYS"/>
</dbReference>
<dbReference type="HAMAP" id="MF_00252">
    <property type="entry name" value="Lys_tRNA_synth_class2"/>
    <property type="match status" value="1"/>
</dbReference>
<evidence type="ECO:0000256" key="2">
    <source>
        <dbReference type="ARBA" id="ARBA00008226"/>
    </source>
</evidence>
<evidence type="ECO:0000256" key="4">
    <source>
        <dbReference type="ARBA" id="ARBA00022490"/>
    </source>
</evidence>
<feature type="binding site" evidence="15">
    <location>
        <position position="397"/>
    </location>
    <ligand>
        <name>Mg(2+)</name>
        <dbReference type="ChEBI" id="CHEBI:18420"/>
        <label>1</label>
    </ligand>
</feature>
<dbReference type="CDD" id="cd00775">
    <property type="entry name" value="LysRS_core"/>
    <property type="match status" value="1"/>
</dbReference>
<keyword evidence="6 15" id="KW-0436">Ligase</keyword>